<dbReference type="SFLD" id="SFLDG01102">
    <property type="entry name" value="Uncharacterised_Radical_SAM_Su"/>
    <property type="match status" value="1"/>
</dbReference>
<protein>
    <submittedName>
        <fullName evidence="7">Putative DNA modification/repair radical SAM protein</fullName>
    </submittedName>
</protein>
<dbReference type="SFLD" id="SFLDS00029">
    <property type="entry name" value="Radical_SAM"/>
    <property type="match status" value="1"/>
</dbReference>
<dbReference type="SUPFAM" id="SSF47781">
    <property type="entry name" value="RuvA domain 2-like"/>
    <property type="match status" value="1"/>
</dbReference>
<evidence type="ECO:0000256" key="5">
    <source>
        <dbReference type="ARBA" id="ARBA00023014"/>
    </source>
</evidence>
<keyword evidence="5" id="KW-0411">Iron-sulfur</keyword>
<dbReference type="Proteomes" id="UP000248703">
    <property type="component" value="Unassembled WGS sequence"/>
</dbReference>
<reference evidence="7 8" key="1">
    <citation type="submission" date="2018-06" db="EMBL/GenBank/DDBJ databases">
        <title>Genomic Encyclopedia of Archaeal and Bacterial Type Strains, Phase II (KMG-II): from individual species to whole genera.</title>
        <authorList>
            <person name="Goeker M."/>
        </authorList>
    </citation>
    <scope>NUCLEOTIDE SEQUENCE [LARGE SCALE GENOMIC DNA]</scope>
    <source>
        <strain evidence="7 8">DSM 24464</strain>
    </source>
</reference>
<dbReference type="NCBIfam" id="TIGR03916">
    <property type="entry name" value="rSAM_link_UDG"/>
    <property type="match status" value="1"/>
</dbReference>
<dbReference type="SUPFAM" id="SSF102114">
    <property type="entry name" value="Radical SAM enzymes"/>
    <property type="match status" value="1"/>
</dbReference>
<evidence type="ECO:0000256" key="1">
    <source>
        <dbReference type="ARBA" id="ARBA00001966"/>
    </source>
</evidence>
<gene>
    <name evidence="7" type="ORF">LY08_02237</name>
</gene>
<comment type="caution">
    <text evidence="7">The sequence shown here is derived from an EMBL/GenBank/DDBJ whole genome shotgun (WGS) entry which is preliminary data.</text>
</comment>
<evidence type="ECO:0000256" key="2">
    <source>
        <dbReference type="ARBA" id="ARBA00022691"/>
    </source>
</evidence>
<evidence type="ECO:0000313" key="8">
    <source>
        <dbReference type="Proteomes" id="UP000248703"/>
    </source>
</evidence>
<dbReference type="InterPro" id="IPR051675">
    <property type="entry name" value="Endo/Exo/Phosphatase_dom_1"/>
</dbReference>
<name>A0A327RA16_9FLAO</name>
<evidence type="ECO:0000313" key="7">
    <source>
        <dbReference type="EMBL" id="RAJ12955.1"/>
    </source>
</evidence>
<dbReference type="PANTHER" id="PTHR21180:SF9">
    <property type="entry name" value="TYPE II SECRETION SYSTEM PROTEIN K"/>
    <property type="match status" value="1"/>
</dbReference>
<dbReference type="GO" id="GO:0003824">
    <property type="term" value="F:catalytic activity"/>
    <property type="evidence" value="ECO:0007669"/>
    <property type="project" value="InterPro"/>
</dbReference>
<dbReference type="AlphaFoldDB" id="A0A327RA16"/>
<sequence length="420" mass="48129">MSFDRIKEKLNILADAAKYDVSCSSSGSNRTNKNKGLGDASASGICHTYTEDGRCVSLLKILLTNHCIFDCAYCVTRKSNDIKRAAFKVQEVVDLTINFYRRNYIEGLFLSSGIFKNADYTMERLVAVAKKLRLEENFNGYIHLKSIPGASDELMREAGLYADRLSVNIEIPTEKGLKLLAPDKNRADFIKPMLKVKNEIIQYKSEKKIIKSTPKYAPAGQSTQMIIGASGENDMQIMYTSNHFYKHFNLKRVYYSGYVPISYDSRLPQIGSAVPMLRENRLYQTDWLLRFYGFNIEEILNATHQNLDLDIDPKLSWALRNLHEFPVDVNTADKRMLARVPGLGMRSVHKILNARRFNKLNWEHLKKIGVALNRAQYFIVCASNRFERRDLTPEHIKGLILQNSKSKYTSMLSNQMSLFN</sequence>
<dbReference type="Pfam" id="PF04055">
    <property type="entry name" value="Radical_SAM"/>
    <property type="match status" value="1"/>
</dbReference>
<dbReference type="InterPro" id="IPR023874">
    <property type="entry name" value="DNA_rSAM_put"/>
</dbReference>
<keyword evidence="2" id="KW-0949">S-adenosyl-L-methionine</keyword>
<dbReference type="InterPro" id="IPR013785">
    <property type="entry name" value="Aldolase_TIM"/>
</dbReference>
<feature type="domain" description="Radical SAM core" evidence="6">
    <location>
        <begin position="62"/>
        <end position="197"/>
    </location>
</feature>
<keyword evidence="4" id="KW-0408">Iron</keyword>
<keyword evidence="3" id="KW-0479">Metal-binding</keyword>
<evidence type="ECO:0000259" key="6">
    <source>
        <dbReference type="Pfam" id="PF04055"/>
    </source>
</evidence>
<dbReference type="PANTHER" id="PTHR21180">
    <property type="entry name" value="ENDONUCLEASE/EXONUCLEASE/PHOSPHATASE FAMILY DOMAIN-CONTAINING PROTEIN 1"/>
    <property type="match status" value="1"/>
</dbReference>
<comment type="cofactor">
    <cofactor evidence="1">
        <name>[4Fe-4S] cluster</name>
        <dbReference type="ChEBI" id="CHEBI:49883"/>
    </cofactor>
</comment>
<dbReference type="EMBL" id="QLLO01000008">
    <property type="protein sequence ID" value="RAJ12955.1"/>
    <property type="molecule type" value="Genomic_DNA"/>
</dbReference>
<dbReference type="InterPro" id="IPR058240">
    <property type="entry name" value="rSAM_sf"/>
</dbReference>
<proteinExistence type="predicted"/>
<dbReference type="OrthoDB" id="9801154at2"/>
<dbReference type="GO" id="GO:0046872">
    <property type="term" value="F:metal ion binding"/>
    <property type="evidence" value="ECO:0007669"/>
    <property type="project" value="UniProtKB-KW"/>
</dbReference>
<dbReference type="InterPro" id="IPR007197">
    <property type="entry name" value="rSAM"/>
</dbReference>
<dbReference type="InterPro" id="IPR010994">
    <property type="entry name" value="RuvA_2-like"/>
</dbReference>
<evidence type="ECO:0000256" key="4">
    <source>
        <dbReference type="ARBA" id="ARBA00023004"/>
    </source>
</evidence>
<dbReference type="RefSeq" id="WP_111660509.1">
    <property type="nucleotide sequence ID" value="NZ_QLLO01000008.1"/>
</dbReference>
<dbReference type="GO" id="GO:0051536">
    <property type="term" value="F:iron-sulfur cluster binding"/>
    <property type="evidence" value="ECO:0007669"/>
    <property type="project" value="UniProtKB-KW"/>
</dbReference>
<evidence type="ECO:0000256" key="3">
    <source>
        <dbReference type="ARBA" id="ARBA00022723"/>
    </source>
</evidence>
<accession>A0A327RA16</accession>
<dbReference type="Gene3D" id="3.20.20.70">
    <property type="entry name" value="Aldolase class I"/>
    <property type="match status" value="1"/>
</dbReference>
<keyword evidence="8" id="KW-1185">Reference proteome</keyword>
<organism evidence="7 8">
    <name type="scientific">Olleya aquimaris</name>
    <dbReference type="NCBI Taxonomy" id="639310"/>
    <lineage>
        <taxon>Bacteria</taxon>
        <taxon>Pseudomonadati</taxon>
        <taxon>Bacteroidota</taxon>
        <taxon>Flavobacteriia</taxon>
        <taxon>Flavobacteriales</taxon>
        <taxon>Flavobacteriaceae</taxon>
    </lineage>
</organism>